<sequence length="178" mass="18491">MALARESNHSDTVAESPQTEGLNHLSCTATSTTGNTLTTSPKPAYAGGTRKVERDPPSDRVTKFEQRQEPSERGVGEDYIRSGRGGDAAGAAATGSNRISGAIAEDVAVASSSGDKDVDLDGLTRNSYIVIGLLAAVLILLIALATLAVRASKANKGYRAIPEMTGGAPPRFVDPYES</sequence>
<gene>
    <name evidence="1" type="ORF">NUW54_g9628</name>
</gene>
<accession>A0ACC1P4M9</accession>
<keyword evidence="2" id="KW-1185">Reference proteome</keyword>
<dbReference type="Proteomes" id="UP001144978">
    <property type="component" value="Unassembled WGS sequence"/>
</dbReference>
<proteinExistence type="predicted"/>
<evidence type="ECO:0000313" key="2">
    <source>
        <dbReference type="Proteomes" id="UP001144978"/>
    </source>
</evidence>
<organism evidence="1 2">
    <name type="scientific">Trametes sanguinea</name>
    <dbReference type="NCBI Taxonomy" id="158606"/>
    <lineage>
        <taxon>Eukaryota</taxon>
        <taxon>Fungi</taxon>
        <taxon>Dikarya</taxon>
        <taxon>Basidiomycota</taxon>
        <taxon>Agaricomycotina</taxon>
        <taxon>Agaricomycetes</taxon>
        <taxon>Polyporales</taxon>
        <taxon>Polyporaceae</taxon>
        <taxon>Trametes</taxon>
    </lineage>
</organism>
<evidence type="ECO:0000313" key="1">
    <source>
        <dbReference type="EMBL" id="KAJ2986792.1"/>
    </source>
</evidence>
<name>A0ACC1P4M9_9APHY</name>
<comment type="caution">
    <text evidence="1">The sequence shown here is derived from an EMBL/GenBank/DDBJ whole genome shotgun (WGS) entry which is preliminary data.</text>
</comment>
<reference evidence="1" key="1">
    <citation type="submission" date="2022-08" db="EMBL/GenBank/DDBJ databases">
        <title>Genome Sequence of Pycnoporus sanguineus.</title>
        <authorList>
            <person name="Buettner E."/>
        </authorList>
    </citation>
    <scope>NUCLEOTIDE SEQUENCE</scope>
    <source>
        <strain evidence="1">CG-C14</strain>
    </source>
</reference>
<dbReference type="EMBL" id="JANSHE010003274">
    <property type="protein sequence ID" value="KAJ2986792.1"/>
    <property type="molecule type" value="Genomic_DNA"/>
</dbReference>
<protein>
    <submittedName>
        <fullName evidence="1">Uncharacterized protein</fullName>
    </submittedName>
</protein>